<evidence type="ECO:0000313" key="8">
    <source>
        <dbReference type="EMBL" id="SEJ31232.1"/>
    </source>
</evidence>
<dbReference type="InterPro" id="IPR051473">
    <property type="entry name" value="P2Ox-like"/>
</dbReference>
<keyword evidence="4" id="KW-0274">FAD</keyword>
<dbReference type="Pfam" id="PF13450">
    <property type="entry name" value="NAD_binding_8"/>
    <property type="match status" value="1"/>
</dbReference>
<dbReference type="PANTHER" id="PTHR42784">
    <property type="entry name" value="PYRANOSE 2-OXIDASE"/>
    <property type="match status" value="1"/>
</dbReference>
<comment type="similarity">
    <text evidence="2">Belongs to the GMC oxidoreductase family.</text>
</comment>
<evidence type="ECO:0000256" key="2">
    <source>
        <dbReference type="ARBA" id="ARBA00010790"/>
    </source>
</evidence>
<evidence type="ECO:0000259" key="7">
    <source>
        <dbReference type="Pfam" id="PF05199"/>
    </source>
</evidence>
<evidence type="ECO:0000256" key="3">
    <source>
        <dbReference type="ARBA" id="ARBA00022630"/>
    </source>
</evidence>
<dbReference type="Proteomes" id="UP000199532">
    <property type="component" value="Unassembled WGS sequence"/>
</dbReference>
<dbReference type="Pfam" id="PF00732">
    <property type="entry name" value="GMC_oxred_N"/>
    <property type="match status" value="1"/>
</dbReference>
<evidence type="ECO:0000256" key="5">
    <source>
        <dbReference type="ARBA" id="ARBA00023002"/>
    </source>
</evidence>
<evidence type="ECO:0000256" key="1">
    <source>
        <dbReference type="ARBA" id="ARBA00001974"/>
    </source>
</evidence>
<protein>
    <submittedName>
        <fullName evidence="8">Choline dehydrogenase</fullName>
    </submittedName>
</protein>
<keyword evidence="5" id="KW-0560">Oxidoreductase</keyword>
<organism evidence="8 9">
    <name type="scientific">Dyadobacter koreensis</name>
    <dbReference type="NCBI Taxonomy" id="408657"/>
    <lineage>
        <taxon>Bacteria</taxon>
        <taxon>Pseudomonadati</taxon>
        <taxon>Bacteroidota</taxon>
        <taxon>Cytophagia</taxon>
        <taxon>Cytophagales</taxon>
        <taxon>Spirosomataceae</taxon>
        <taxon>Dyadobacter</taxon>
    </lineage>
</organism>
<evidence type="ECO:0000313" key="9">
    <source>
        <dbReference type="Proteomes" id="UP000199532"/>
    </source>
</evidence>
<evidence type="ECO:0000259" key="6">
    <source>
        <dbReference type="Pfam" id="PF00732"/>
    </source>
</evidence>
<dbReference type="STRING" id="408657.SAMN04487995_4137"/>
<dbReference type="SUPFAM" id="SSF54373">
    <property type="entry name" value="FAD-linked reductases, C-terminal domain"/>
    <property type="match status" value="1"/>
</dbReference>
<dbReference type="EMBL" id="FNXY01000006">
    <property type="protein sequence ID" value="SEJ31232.1"/>
    <property type="molecule type" value="Genomic_DNA"/>
</dbReference>
<keyword evidence="9" id="KW-1185">Reference proteome</keyword>
<dbReference type="InterPro" id="IPR007867">
    <property type="entry name" value="GMC_OxRtase_C"/>
</dbReference>
<evidence type="ECO:0000256" key="4">
    <source>
        <dbReference type="ARBA" id="ARBA00022827"/>
    </source>
</evidence>
<dbReference type="InterPro" id="IPR036188">
    <property type="entry name" value="FAD/NAD-bd_sf"/>
</dbReference>
<dbReference type="Pfam" id="PF05199">
    <property type="entry name" value="GMC_oxred_C"/>
    <property type="match status" value="1"/>
</dbReference>
<dbReference type="AlphaFoldDB" id="A0A1H6Y2A8"/>
<dbReference type="PANTHER" id="PTHR42784:SF1">
    <property type="entry name" value="PYRANOSE 2-OXIDASE"/>
    <property type="match status" value="1"/>
</dbReference>
<dbReference type="InterPro" id="IPR000172">
    <property type="entry name" value="GMC_OxRdtase_N"/>
</dbReference>
<comment type="cofactor">
    <cofactor evidence="1">
        <name>FAD</name>
        <dbReference type="ChEBI" id="CHEBI:57692"/>
    </cofactor>
</comment>
<dbReference type="OrthoDB" id="1154541at2"/>
<sequence length="571" mass="64004">MNLNLKADKAHTFDAIVVGSGMTGGMAAKELTERGLQVLMIERGREVKHIEDYDTAMKGPWEFDHRGKVSIQSAEEYWANSRFGSLANEETAEFFTDDKKNPYIEKRPFDWIRAYHTGGKSMHWGRQSYRMNKKDFEANAKEGIAIDWPIRYEDLETWYAHVEKFVGISGQAEGWEVLPDGHYLPAMPMSAPEVYFRDTMMKKLNRPVTVGRVANLTRPQPWHTELGRASCQYRSKCSRGCPYGGYYSSLSGSIPAARKTQKLTVLHDTIATEIIYDENTKKAKGVRVINQNTMAVEEFFSKIVFLNAGSMNTAALLLNSKSSRFPTGLGNDSDQVGRNIMDHHLGVGANATVDGFENDYIFGQRPNALYIPRFRNWGTDKKDFLRGYGYQGGASKSDWKRGITMNGFGASFKEDMTRPGTWTMGFGGFGEILPDPSNRMFLDKDKKDKWGIPMIVFDAAFGENELAMRKDMMASAMEMLDAAGFKNVSGFNRTDTHPGLGIHDMGTARMGKDPKTSVLNKFNQIHDCKNVFVTDGAAMVSSSCVNPSITYMAMTARSANHAVEELKKQNL</sequence>
<name>A0A1H6Y2A8_9BACT</name>
<feature type="domain" description="Glucose-methanol-choline oxidoreductase C-terminal" evidence="7">
    <location>
        <begin position="434"/>
        <end position="554"/>
    </location>
</feature>
<dbReference type="GO" id="GO:0016614">
    <property type="term" value="F:oxidoreductase activity, acting on CH-OH group of donors"/>
    <property type="evidence" value="ECO:0007669"/>
    <property type="project" value="InterPro"/>
</dbReference>
<dbReference type="GO" id="GO:0050660">
    <property type="term" value="F:flavin adenine dinucleotide binding"/>
    <property type="evidence" value="ECO:0007669"/>
    <property type="project" value="InterPro"/>
</dbReference>
<gene>
    <name evidence="8" type="ORF">SAMN04487995_4137</name>
</gene>
<feature type="domain" description="Glucose-methanol-choline oxidoreductase N-terminal" evidence="6">
    <location>
        <begin position="230"/>
        <end position="343"/>
    </location>
</feature>
<dbReference type="Gene3D" id="3.50.50.60">
    <property type="entry name" value="FAD/NAD(P)-binding domain"/>
    <property type="match status" value="2"/>
</dbReference>
<dbReference type="SUPFAM" id="SSF51905">
    <property type="entry name" value="FAD/NAD(P)-binding domain"/>
    <property type="match status" value="1"/>
</dbReference>
<proteinExistence type="inferred from homology"/>
<dbReference type="RefSeq" id="WP_090338131.1">
    <property type="nucleotide sequence ID" value="NZ_FNXY01000006.1"/>
</dbReference>
<keyword evidence="3" id="KW-0285">Flavoprotein</keyword>
<reference evidence="8 9" key="1">
    <citation type="submission" date="2016-10" db="EMBL/GenBank/DDBJ databases">
        <authorList>
            <person name="de Groot N.N."/>
        </authorList>
    </citation>
    <scope>NUCLEOTIDE SEQUENCE [LARGE SCALE GENOMIC DNA]</scope>
    <source>
        <strain evidence="8 9">DSM 19938</strain>
    </source>
</reference>
<accession>A0A1H6Y2A8</accession>